<name>A0A4S3JV92_9EURO</name>
<evidence type="ECO:0000313" key="6">
    <source>
        <dbReference type="Proteomes" id="UP000324241"/>
    </source>
</evidence>
<dbReference type="STRING" id="1220188.A0A4S3JV92"/>
<dbReference type="OrthoDB" id="2135488at2759"/>
<dbReference type="Gene3D" id="3.20.20.140">
    <property type="entry name" value="Metal-dependent hydrolases"/>
    <property type="match status" value="1"/>
</dbReference>
<evidence type="ECO:0000313" key="3">
    <source>
        <dbReference type="EMBL" id="KAA8642104.1"/>
    </source>
</evidence>
<dbReference type="InterPro" id="IPR032466">
    <property type="entry name" value="Metal_Hydrolase"/>
</dbReference>
<reference evidence="3 6" key="2">
    <citation type="submission" date="2019-08" db="EMBL/GenBank/DDBJ databases">
        <title>The genome sequence of a newly discovered highly antifungal drug resistant Aspergillus species, Aspergillus tanneri NIH 1004.</title>
        <authorList>
            <person name="Mounaud S."/>
            <person name="Singh I."/>
            <person name="Joardar V."/>
            <person name="Pakala S."/>
            <person name="Pakala S."/>
            <person name="Venepally P."/>
            <person name="Chung J.K."/>
            <person name="Losada L."/>
            <person name="Nierman W.C."/>
        </authorList>
    </citation>
    <scope>NUCLEOTIDE SEQUENCE [LARGE SCALE GENOMIC DNA]</scope>
    <source>
        <strain evidence="3 6">NIH1004</strain>
    </source>
</reference>
<comment type="similarity">
    <text evidence="1">Belongs to the metallo-dependent hydrolases superfamily.</text>
</comment>
<protein>
    <recommendedName>
        <fullName evidence="2">Amidohydrolase-related domain-containing protein</fullName>
    </recommendedName>
</protein>
<dbReference type="InterPro" id="IPR006680">
    <property type="entry name" value="Amidohydro-rel"/>
</dbReference>
<dbReference type="GeneID" id="54333746"/>
<dbReference type="GO" id="GO:0016787">
    <property type="term" value="F:hydrolase activity"/>
    <property type="evidence" value="ECO:0007669"/>
    <property type="project" value="InterPro"/>
</dbReference>
<evidence type="ECO:0000256" key="1">
    <source>
        <dbReference type="ARBA" id="ARBA00038310"/>
    </source>
</evidence>
<feature type="domain" description="Amidohydrolase-related" evidence="2">
    <location>
        <begin position="266"/>
        <end position="374"/>
    </location>
</feature>
<evidence type="ECO:0000313" key="4">
    <source>
        <dbReference type="EMBL" id="THC99303.1"/>
    </source>
</evidence>
<dbReference type="Proteomes" id="UP000324241">
    <property type="component" value="Unassembled WGS sequence"/>
</dbReference>
<dbReference type="InterPro" id="IPR052350">
    <property type="entry name" value="Metallo-dep_Lactonases"/>
</dbReference>
<dbReference type="PANTHER" id="PTHR43569">
    <property type="entry name" value="AMIDOHYDROLASE"/>
    <property type="match status" value="1"/>
</dbReference>
<dbReference type="SUPFAM" id="SSF51556">
    <property type="entry name" value="Metallo-dependent hydrolases"/>
    <property type="match status" value="1"/>
</dbReference>
<keyword evidence="5" id="KW-1185">Reference proteome</keyword>
<organism evidence="4 5">
    <name type="scientific">Aspergillus tanneri</name>
    <dbReference type="NCBI Taxonomy" id="1220188"/>
    <lineage>
        <taxon>Eukaryota</taxon>
        <taxon>Fungi</taxon>
        <taxon>Dikarya</taxon>
        <taxon>Ascomycota</taxon>
        <taxon>Pezizomycotina</taxon>
        <taxon>Eurotiomycetes</taxon>
        <taxon>Eurotiomycetidae</taxon>
        <taxon>Eurotiales</taxon>
        <taxon>Aspergillaceae</taxon>
        <taxon>Aspergillus</taxon>
        <taxon>Aspergillus subgen. Circumdati</taxon>
    </lineage>
</organism>
<comment type="caution">
    <text evidence="4">The sequence shown here is derived from an EMBL/GenBank/DDBJ whole genome shotgun (WGS) entry which is preliminary data.</text>
</comment>
<dbReference type="AlphaFoldDB" id="A0A4S3JV92"/>
<evidence type="ECO:0000313" key="5">
    <source>
        <dbReference type="Proteomes" id="UP000308092"/>
    </source>
</evidence>
<accession>A0A4S3JV92</accession>
<evidence type="ECO:0000259" key="2">
    <source>
        <dbReference type="Pfam" id="PF04909"/>
    </source>
</evidence>
<dbReference type="EMBL" id="SOSA01000021">
    <property type="protein sequence ID" value="THC99303.1"/>
    <property type="molecule type" value="Genomic_DNA"/>
</dbReference>
<dbReference type="Proteomes" id="UP000308092">
    <property type="component" value="Unassembled WGS sequence"/>
</dbReference>
<dbReference type="PANTHER" id="PTHR43569:SF2">
    <property type="entry name" value="AMIDOHYDROLASE-RELATED DOMAIN-CONTAINING PROTEIN"/>
    <property type="match status" value="1"/>
</dbReference>
<dbReference type="VEuPathDB" id="FungiDB:EYZ11_001209"/>
<dbReference type="RefSeq" id="XP_033421466.1">
    <property type="nucleotide sequence ID" value="XM_033575611.1"/>
</dbReference>
<proteinExistence type="inferred from homology"/>
<gene>
    <name evidence="3" type="ORF">ATNIH1004_011045</name>
    <name evidence="4" type="ORF">EYZ11_001209</name>
</gene>
<dbReference type="EMBL" id="QUQM01000008">
    <property type="protein sequence ID" value="KAA8642104.1"/>
    <property type="molecule type" value="Genomic_DNA"/>
</dbReference>
<sequence>MAIPIVDSHIHLFPESHLPTLAWYDPDGPLASQHSIDEYRIATVSSSPSPDSSQSTYLRGFIFLETDRISAVDEESGKCWSHALDEVSLLARIIVGTPIPGEGHREDDHRLCLGFVPWAPVPGGPVALERYLALVKERTGTEEVWNKVRGVRYLVQDKPAGVMLQSDFIEGLKWLGRQRLTFDLGVDARQGGLWQLREAVDMLRRVYEGTDNEKESNIIFIIGMASTKCHSSWLSLLLMNLSPDHLCKPNLRLPYSASSESLTTHPDFVEWKSLVATMAQYPTTYMKLSGGFSELPHLSSASEPDIPALVERLRPWTDVIFDAFGPQRVMFGSDWPVCNVGGGGNEAAWRRWKCVVEEVLERRGLNEEQRRGVWGQVAVNAYGIDISTA</sequence>
<reference evidence="4 5" key="1">
    <citation type="submission" date="2019-03" db="EMBL/GenBank/DDBJ databases">
        <title>The genome sequence of a newly discovered highly antifungal drug resistant Aspergillus species, Aspergillus tanneri NIH 1004.</title>
        <authorList>
            <person name="Mounaud S."/>
            <person name="Singh I."/>
            <person name="Joardar V."/>
            <person name="Pakala S."/>
            <person name="Pakala S."/>
            <person name="Venepally P."/>
            <person name="Hoover J."/>
            <person name="Nierman W."/>
            <person name="Chung J."/>
            <person name="Losada L."/>
        </authorList>
    </citation>
    <scope>NUCLEOTIDE SEQUENCE [LARGE SCALE GENOMIC DNA]</scope>
    <source>
        <strain evidence="4 5">NIH1004</strain>
    </source>
</reference>
<dbReference type="Pfam" id="PF04909">
    <property type="entry name" value="Amidohydro_2"/>
    <property type="match status" value="1"/>
</dbReference>